<sequence>MNRLVELRSNECAAIYGGKRDENVAKIIGFVAQCVGALSKMVYLAMKRGHQAFLWKYGGNGVYSWR</sequence>
<name>A0A9D9DMF6_9BACT</name>
<accession>A0A9D9DMF6</accession>
<evidence type="ECO:0000313" key="2">
    <source>
        <dbReference type="Proteomes" id="UP000823635"/>
    </source>
</evidence>
<dbReference type="AlphaFoldDB" id="A0A9D9DMF6"/>
<dbReference type="EMBL" id="JADINB010000088">
    <property type="protein sequence ID" value="MBO8429076.1"/>
    <property type="molecule type" value="Genomic_DNA"/>
</dbReference>
<comment type="caution">
    <text evidence="1">The sequence shown here is derived from an EMBL/GenBank/DDBJ whole genome shotgun (WGS) entry which is preliminary data.</text>
</comment>
<gene>
    <name evidence="1" type="ORF">IAC68_03980</name>
</gene>
<organism evidence="1 2">
    <name type="scientific">Candidatus Egerieousia excrementavium</name>
    <dbReference type="NCBI Taxonomy" id="2840778"/>
    <lineage>
        <taxon>Bacteria</taxon>
        <taxon>Pseudomonadati</taxon>
        <taxon>Bacteroidota</taxon>
        <taxon>Bacteroidia</taxon>
        <taxon>Bacteroidales</taxon>
        <taxon>Candidatus Egerieousia</taxon>
    </lineage>
</organism>
<reference evidence="1" key="2">
    <citation type="journal article" date="2021" name="PeerJ">
        <title>Extensive microbial diversity within the chicken gut microbiome revealed by metagenomics and culture.</title>
        <authorList>
            <person name="Gilroy R."/>
            <person name="Ravi A."/>
            <person name="Getino M."/>
            <person name="Pursley I."/>
            <person name="Horton D.L."/>
            <person name="Alikhan N.F."/>
            <person name="Baker D."/>
            <person name="Gharbi K."/>
            <person name="Hall N."/>
            <person name="Watson M."/>
            <person name="Adriaenssens E.M."/>
            <person name="Foster-Nyarko E."/>
            <person name="Jarju S."/>
            <person name="Secka A."/>
            <person name="Antonio M."/>
            <person name="Oren A."/>
            <person name="Chaudhuri R.R."/>
            <person name="La Ragione R."/>
            <person name="Hildebrand F."/>
            <person name="Pallen M.J."/>
        </authorList>
    </citation>
    <scope>NUCLEOTIDE SEQUENCE</scope>
    <source>
        <strain evidence="1">15467</strain>
    </source>
</reference>
<evidence type="ECO:0000313" key="1">
    <source>
        <dbReference type="EMBL" id="MBO8429076.1"/>
    </source>
</evidence>
<proteinExistence type="predicted"/>
<dbReference type="Proteomes" id="UP000823635">
    <property type="component" value="Unassembled WGS sequence"/>
</dbReference>
<protein>
    <submittedName>
        <fullName evidence="1">Uncharacterized protein</fullName>
    </submittedName>
</protein>
<reference evidence="1" key="1">
    <citation type="submission" date="2020-10" db="EMBL/GenBank/DDBJ databases">
        <authorList>
            <person name="Gilroy R."/>
        </authorList>
    </citation>
    <scope>NUCLEOTIDE SEQUENCE</scope>
    <source>
        <strain evidence="1">15467</strain>
    </source>
</reference>